<dbReference type="RefSeq" id="WP_139164621.1">
    <property type="nucleotide sequence ID" value="NZ_FNDW01000008.1"/>
</dbReference>
<organism evidence="1 2">
    <name type="scientific">Chryseobacterium taeanense</name>
    <dbReference type="NCBI Taxonomy" id="311334"/>
    <lineage>
        <taxon>Bacteria</taxon>
        <taxon>Pseudomonadati</taxon>
        <taxon>Bacteroidota</taxon>
        <taxon>Flavobacteriia</taxon>
        <taxon>Flavobacteriales</taxon>
        <taxon>Weeksellaceae</taxon>
        <taxon>Chryseobacterium group</taxon>
        <taxon>Chryseobacterium</taxon>
    </lineage>
</organism>
<dbReference type="EMBL" id="FNDW01000008">
    <property type="protein sequence ID" value="SDI45544.1"/>
    <property type="molecule type" value="Genomic_DNA"/>
</dbReference>
<name>A0A1G8KQ39_9FLAO</name>
<dbReference type="CDD" id="cd00093">
    <property type="entry name" value="HTH_XRE"/>
    <property type="match status" value="1"/>
</dbReference>
<dbReference type="SUPFAM" id="SSF47413">
    <property type="entry name" value="lambda repressor-like DNA-binding domains"/>
    <property type="match status" value="1"/>
</dbReference>
<evidence type="ECO:0000313" key="1">
    <source>
        <dbReference type="EMBL" id="SDI45544.1"/>
    </source>
</evidence>
<dbReference type="InterPro" id="IPR010982">
    <property type="entry name" value="Lambda_DNA-bd_dom_sf"/>
</dbReference>
<proteinExistence type="predicted"/>
<reference evidence="2" key="1">
    <citation type="submission" date="2016-10" db="EMBL/GenBank/DDBJ databases">
        <authorList>
            <person name="Varghese N."/>
            <person name="Submissions S."/>
        </authorList>
    </citation>
    <scope>NUCLEOTIDE SEQUENCE [LARGE SCALE GENOMIC DNA]</scope>
    <source>
        <strain evidence="2">DSM 17071</strain>
    </source>
</reference>
<dbReference type="Proteomes" id="UP000198869">
    <property type="component" value="Unassembled WGS sequence"/>
</dbReference>
<dbReference type="GO" id="GO:0003677">
    <property type="term" value="F:DNA binding"/>
    <property type="evidence" value="ECO:0007669"/>
    <property type="project" value="InterPro"/>
</dbReference>
<dbReference type="AlphaFoldDB" id="A0A1G8KQ39"/>
<protein>
    <recommendedName>
        <fullName evidence="3">HTH cro/C1-type domain-containing protein</fullName>
    </recommendedName>
</protein>
<dbReference type="InterPro" id="IPR001387">
    <property type="entry name" value="Cro/C1-type_HTH"/>
</dbReference>
<evidence type="ECO:0008006" key="3">
    <source>
        <dbReference type="Google" id="ProtNLM"/>
    </source>
</evidence>
<dbReference type="Gene3D" id="1.10.260.40">
    <property type="entry name" value="lambda repressor-like DNA-binding domains"/>
    <property type="match status" value="1"/>
</dbReference>
<dbReference type="OrthoDB" id="1363267at2"/>
<evidence type="ECO:0000313" key="2">
    <source>
        <dbReference type="Proteomes" id="UP000198869"/>
    </source>
</evidence>
<keyword evidence="2" id="KW-1185">Reference proteome</keyword>
<gene>
    <name evidence="1" type="ORF">SAMN05421846_10811</name>
</gene>
<dbReference type="STRING" id="311334.SAMN05421846_10811"/>
<accession>A0A1G8KQ39</accession>
<sequence>MMNRMYLRKSNHPHPHIGQLVKSVMRDKKLSQAEVARRMTISPSSLTNYFKQSSLQFGILWNLGIAMEYDFLTELSDYYPPGFVLNAKSKMVAELDEKIKLIADLQKEISIYKSALGIKE</sequence>